<accession>A0A8J3RH98</accession>
<keyword evidence="4" id="KW-1185">Reference proteome</keyword>
<dbReference type="SUPFAM" id="SSF55961">
    <property type="entry name" value="Bet v1-like"/>
    <property type="match status" value="1"/>
</dbReference>
<evidence type="ECO:0000259" key="2">
    <source>
        <dbReference type="Pfam" id="PF08327"/>
    </source>
</evidence>
<dbReference type="InterPro" id="IPR013538">
    <property type="entry name" value="ASHA1/2-like_C"/>
</dbReference>
<dbReference type="RefSeq" id="WP_203890353.1">
    <property type="nucleotide sequence ID" value="NZ_BOOH01000017.1"/>
</dbReference>
<dbReference type="Pfam" id="PF08327">
    <property type="entry name" value="AHSA1"/>
    <property type="match status" value="1"/>
</dbReference>
<evidence type="ECO:0000313" key="3">
    <source>
        <dbReference type="EMBL" id="GIH75697.1"/>
    </source>
</evidence>
<name>A0A8J3RH98_9ACTN</name>
<proteinExistence type="inferred from homology"/>
<dbReference type="InterPro" id="IPR023393">
    <property type="entry name" value="START-like_dom_sf"/>
</dbReference>
<comment type="caution">
    <text evidence="3">The sequence shown here is derived from an EMBL/GenBank/DDBJ whole genome shotgun (WGS) entry which is preliminary data.</text>
</comment>
<evidence type="ECO:0000256" key="1">
    <source>
        <dbReference type="ARBA" id="ARBA00006817"/>
    </source>
</evidence>
<evidence type="ECO:0000313" key="4">
    <source>
        <dbReference type="Proteomes" id="UP000616724"/>
    </source>
</evidence>
<organism evidence="3 4">
    <name type="scientific">Planobispora longispora</name>
    <dbReference type="NCBI Taxonomy" id="28887"/>
    <lineage>
        <taxon>Bacteria</taxon>
        <taxon>Bacillati</taxon>
        <taxon>Actinomycetota</taxon>
        <taxon>Actinomycetes</taxon>
        <taxon>Streptosporangiales</taxon>
        <taxon>Streptosporangiaceae</taxon>
        <taxon>Planobispora</taxon>
    </lineage>
</organism>
<dbReference type="Proteomes" id="UP000616724">
    <property type="component" value="Unassembled WGS sequence"/>
</dbReference>
<comment type="similarity">
    <text evidence="1">Belongs to the AHA1 family.</text>
</comment>
<protein>
    <submittedName>
        <fullName evidence="3">Activator of HSP90 ATPase</fullName>
    </submittedName>
</protein>
<sequence length="214" mass="22230">MIDIAAQIEAVHREVGTRSTEDGEVVGLLLRRDYDAPVQDVWEALTDPDRVKRWFYPLSGDLRPGGDFQLEGNAGGRILSCEAPRLLKVTFGAETSVLEVRLSPGGEGATTLELEHTVPLAMAGSGAGALYVGPGWDGGLLALGLFLEGEVAGDPVAAANSPEAQEFSRQSVHAWTTVIGASGTAGPDEIAAAAEASLAQFAPDTAAPGRNDHA</sequence>
<dbReference type="EMBL" id="BOOH01000017">
    <property type="protein sequence ID" value="GIH75697.1"/>
    <property type="molecule type" value="Genomic_DNA"/>
</dbReference>
<dbReference type="AlphaFoldDB" id="A0A8J3RH98"/>
<feature type="domain" description="Activator of Hsp90 ATPase homologue 1/2-like C-terminal" evidence="2">
    <location>
        <begin position="35"/>
        <end position="117"/>
    </location>
</feature>
<dbReference type="Gene3D" id="3.30.530.20">
    <property type="match status" value="1"/>
</dbReference>
<gene>
    <name evidence="3" type="ORF">Plo01_21260</name>
</gene>
<reference evidence="3 4" key="1">
    <citation type="submission" date="2021-01" db="EMBL/GenBank/DDBJ databases">
        <title>Whole genome shotgun sequence of Planobispora longispora NBRC 13918.</title>
        <authorList>
            <person name="Komaki H."/>
            <person name="Tamura T."/>
        </authorList>
    </citation>
    <scope>NUCLEOTIDE SEQUENCE [LARGE SCALE GENOMIC DNA]</scope>
    <source>
        <strain evidence="3 4">NBRC 13918</strain>
    </source>
</reference>